<dbReference type="SUPFAM" id="SSF52540">
    <property type="entry name" value="P-loop containing nucleoside triphosphate hydrolases"/>
    <property type="match status" value="1"/>
</dbReference>
<evidence type="ECO:0000256" key="1">
    <source>
        <dbReference type="ARBA" id="ARBA00022741"/>
    </source>
</evidence>
<dbReference type="Pfam" id="PF05729">
    <property type="entry name" value="NACHT"/>
    <property type="match status" value="1"/>
</dbReference>
<name>A0ABP5E3Y3_9ACTN</name>
<dbReference type="InterPro" id="IPR032675">
    <property type="entry name" value="LRR_dom_sf"/>
</dbReference>
<keyword evidence="2" id="KW-0067">ATP-binding</keyword>
<dbReference type="InterPro" id="IPR027417">
    <property type="entry name" value="P-loop_NTPase"/>
</dbReference>
<dbReference type="PROSITE" id="PS50837">
    <property type="entry name" value="NACHT"/>
    <property type="match status" value="1"/>
</dbReference>
<comment type="caution">
    <text evidence="4">The sequence shown here is derived from an EMBL/GenBank/DDBJ whole genome shotgun (WGS) entry which is preliminary data.</text>
</comment>
<evidence type="ECO:0000313" key="4">
    <source>
        <dbReference type="EMBL" id="GAA1989802.1"/>
    </source>
</evidence>
<gene>
    <name evidence="4" type="ORF">GCM10009838_61080</name>
</gene>
<dbReference type="RefSeq" id="WP_344660615.1">
    <property type="nucleotide sequence ID" value="NZ_BAAAQM010000042.1"/>
</dbReference>
<protein>
    <submittedName>
        <fullName evidence="4">NACHT domain-containing protein</fullName>
    </submittedName>
</protein>
<dbReference type="PANTHER" id="PTHR46844:SF1">
    <property type="entry name" value="SLR5058 PROTEIN"/>
    <property type="match status" value="1"/>
</dbReference>
<feature type="domain" description="NACHT" evidence="3">
    <location>
        <begin position="249"/>
        <end position="593"/>
    </location>
</feature>
<evidence type="ECO:0000256" key="2">
    <source>
        <dbReference type="ARBA" id="ARBA00022840"/>
    </source>
</evidence>
<accession>A0ABP5E3Y3</accession>
<dbReference type="EMBL" id="BAAAQM010000042">
    <property type="protein sequence ID" value="GAA1989802.1"/>
    <property type="molecule type" value="Genomic_DNA"/>
</dbReference>
<dbReference type="PANTHER" id="PTHR46844">
    <property type="entry name" value="SLR5058 PROTEIN"/>
    <property type="match status" value="1"/>
</dbReference>
<dbReference type="InterPro" id="IPR007111">
    <property type="entry name" value="NACHT_NTPase"/>
</dbReference>
<dbReference type="Gene3D" id="3.40.50.300">
    <property type="entry name" value="P-loop containing nucleotide triphosphate hydrolases"/>
    <property type="match status" value="1"/>
</dbReference>
<keyword evidence="1" id="KW-0547">Nucleotide-binding</keyword>
<dbReference type="Gene3D" id="3.80.10.10">
    <property type="entry name" value="Ribonuclease Inhibitor"/>
    <property type="match status" value="1"/>
</dbReference>
<keyword evidence="5" id="KW-1185">Reference proteome</keyword>
<evidence type="ECO:0000259" key="3">
    <source>
        <dbReference type="PROSITE" id="PS50837"/>
    </source>
</evidence>
<dbReference type="SUPFAM" id="SSF52058">
    <property type="entry name" value="L domain-like"/>
    <property type="match status" value="1"/>
</dbReference>
<reference evidence="5" key="1">
    <citation type="journal article" date="2019" name="Int. J. Syst. Evol. Microbiol.">
        <title>The Global Catalogue of Microorganisms (GCM) 10K type strain sequencing project: providing services to taxonomists for standard genome sequencing and annotation.</title>
        <authorList>
            <consortium name="The Broad Institute Genomics Platform"/>
            <consortium name="The Broad Institute Genome Sequencing Center for Infectious Disease"/>
            <person name="Wu L."/>
            <person name="Ma J."/>
        </authorList>
    </citation>
    <scope>NUCLEOTIDE SEQUENCE [LARGE SCALE GENOMIC DNA]</scope>
    <source>
        <strain evidence="5">JCM 16013</strain>
    </source>
</reference>
<evidence type="ECO:0000313" key="5">
    <source>
        <dbReference type="Proteomes" id="UP001499854"/>
    </source>
</evidence>
<dbReference type="Pfam" id="PF22733">
    <property type="entry name" value="NNH1"/>
    <property type="match status" value="1"/>
</dbReference>
<dbReference type="InterPro" id="IPR054547">
    <property type="entry name" value="NNH1"/>
</dbReference>
<sequence>MSFTGTELAALKKAAALVGKAVFTGPGPGARVVEDPIRVSRIPVIERRKAALESEDLELFAREVLKRTPELDPDDGRRVVEAFGALVLGLPYSCVDMKLMLDLRMRPEGLRDALLAVFPTIRRTVGDDLEPALRELADAACPHIVEFFTRRENYSAAAITHLVAQGGDRFPEDQVSALLADYAVLVRKKFNMMRLFGMDLGPADRAIDLMTGFVDLTVESSEAPGRGDGGAAPRRVEWSRMGALVEERQRVLLEGPAGAGKSTLLQHLTLGGIEAFAPDGRPAASGAGPTVPFLLRLREFVKDGALTLPNVDDLLSTLAPGLAGLMPGWERALLKTGNAAVYVDGVDEIPESLRPLALDWITDLVAIHPFARLVVTSRAAGVDEQWRRELRRAGFTSAVINPMSTAQVATFVERWHQAALLQWGDSDPALQDGTADLMQAVQSRRDLARIATTPLLCAMICALYYSDNGVLPQNRTALYERAFAMFFEKRDSHNKIKTFPVHLSREQVERFLAEFALWMLLERRRNIPRSVALAKVAGILPTLRFRGAWTPEAEDLLKYLIERCGVLQEPTMDELEFRHPSFQDYLAAKRVLQEEHYNLLIDNAHDALYQDVLMMAVGQAQSNSKVQGRLLEGLLRRCDIEMEEVARQLSLLALACIADVGMVDPQWTAAIQHRTKELLPPRDNAEARTVAVGPFVLDLLADVAKRPERLRPEEAAATVQAARLIDPDDPTARVIMRQIARHGDHDVRNELIAAWHESKDPAVFHKQILEPVDFRAEPLTVLRPQLLPMVKTLRNVELLTVLGLSAADCAHMAAIDHLWGVQLIDPDLPDLAILAEAPQLRQLTFASHRSGALARLADAENITVLSCRFGTGLSQDAFNGLANIARLKLSDEVEITLISLAHLPKLEAVELGGRYIGALGDLAYVPNVTRLRLSGSANLHVDDLARSETLTHLSIHRHLALNIEAIAATPRLAELDLPGDAVVDLRPLAESGRLRKLGVTSLDGIDAGILSDFPEVRLTFDARDRTGRIRMHSSVTELRIIGARWIDFHGLERYEHVTALTLDGLTPTHLAALAAAPNIVDLHLDSAVGIDLAALAALPYLRSVTFDRTAGVDLEPLQANPRLRVRTAGPTEFWSA</sequence>
<organism evidence="4 5">
    <name type="scientific">Catenulispora subtropica</name>
    <dbReference type="NCBI Taxonomy" id="450798"/>
    <lineage>
        <taxon>Bacteria</taxon>
        <taxon>Bacillati</taxon>
        <taxon>Actinomycetota</taxon>
        <taxon>Actinomycetes</taxon>
        <taxon>Catenulisporales</taxon>
        <taxon>Catenulisporaceae</taxon>
        <taxon>Catenulispora</taxon>
    </lineage>
</organism>
<proteinExistence type="predicted"/>
<dbReference type="Proteomes" id="UP001499854">
    <property type="component" value="Unassembled WGS sequence"/>
</dbReference>